<dbReference type="Gene3D" id="1.20.120.450">
    <property type="entry name" value="dinb family like domain"/>
    <property type="match status" value="1"/>
</dbReference>
<keyword evidence="3" id="KW-1185">Reference proteome</keyword>
<comment type="caution">
    <text evidence="2">The sequence shown here is derived from an EMBL/GenBank/DDBJ whole genome shotgun (WGS) entry which is preliminary data.</text>
</comment>
<feature type="domain" description="DinB-like" evidence="1">
    <location>
        <begin position="18"/>
        <end position="157"/>
    </location>
</feature>
<name>A0A5S3PGW3_9FLAO</name>
<sequence>MNVTELLIEQTKDAHLWTNKLIDSIPMENWNETPDTLASNISWQVGHLVISEYYHAILVVSGFDEEIMQKIDLKTHNQMYGYESVPKELIGKCEPKLLREQLHFMQHKVIQNVSMLTMEDLESRVEQPIKQEHPVAKIKLDAVSWNIKHTMWHCGQIASIKRLIHGGFDFGLPKRR</sequence>
<dbReference type="Pfam" id="PF12867">
    <property type="entry name" value="DinB_2"/>
    <property type="match status" value="1"/>
</dbReference>
<dbReference type="EMBL" id="VATY01000005">
    <property type="protein sequence ID" value="TMM53346.1"/>
    <property type="molecule type" value="Genomic_DNA"/>
</dbReference>
<reference evidence="2 3" key="1">
    <citation type="submission" date="2019-05" db="EMBL/GenBank/DDBJ databases">
        <authorList>
            <person name="Zhang J.-Y."/>
            <person name="Feg X."/>
            <person name="Du Z.-J."/>
        </authorList>
    </citation>
    <scope>NUCLEOTIDE SEQUENCE [LARGE SCALE GENOMIC DNA]</scope>
    <source>
        <strain evidence="2 3">RZ26</strain>
    </source>
</reference>
<proteinExistence type="predicted"/>
<dbReference type="InterPro" id="IPR034660">
    <property type="entry name" value="DinB/YfiT-like"/>
</dbReference>
<dbReference type="SUPFAM" id="SSF109854">
    <property type="entry name" value="DinB/YfiT-like putative metalloenzymes"/>
    <property type="match status" value="1"/>
</dbReference>
<organism evidence="2 3">
    <name type="scientific">Maribacter algarum</name>
    <name type="common">ex Zhang et al. 2020</name>
    <dbReference type="NCBI Taxonomy" id="2578118"/>
    <lineage>
        <taxon>Bacteria</taxon>
        <taxon>Pseudomonadati</taxon>
        <taxon>Bacteroidota</taxon>
        <taxon>Flavobacteriia</taxon>
        <taxon>Flavobacteriales</taxon>
        <taxon>Flavobacteriaceae</taxon>
        <taxon>Maribacter</taxon>
    </lineage>
</organism>
<dbReference type="Proteomes" id="UP000310314">
    <property type="component" value="Unassembled WGS sequence"/>
</dbReference>
<dbReference type="AlphaFoldDB" id="A0A5S3PGW3"/>
<protein>
    <submittedName>
        <fullName evidence="2">DinB family protein</fullName>
    </submittedName>
</protein>
<dbReference type="RefSeq" id="WP_138659805.1">
    <property type="nucleotide sequence ID" value="NZ_VATY01000005.1"/>
</dbReference>
<accession>A0A5S3PGW3</accession>
<evidence type="ECO:0000313" key="2">
    <source>
        <dbReference type="EMBL" id="TMM53346.1"/>
    </source>
</evidence>
<evidence type="ECO:0000259" key="1">
    <source>
        <dbReference type="Pfam" id="PF12867"/>
    </source>
</evidence>
<dbReference type="InterPro" id="IPR024775">
    <property type="entry name" value="DinB-like"/>
</dbReference>
<dbReference type="OrthoDB" id="704805at2"/>
<evidence type="ECO:0000313" key="3">
    <source>
        <dbReference type="Proteomes" id="UP000310314"/>
    </source>
</evidence>
<gene>
    <name evidence="2" type="ORF">FEE95_19990</name>
</gene>